<evidence type="ECO:0000313" key="2">
    <source>
        <dbReference type="EMBL" id="HIU65865.1"/>
    </source>
</evidence>
<gene>
    <name evidence="2" type="ORF">IAC63_04490</name>
</gene>
<dbReference type="EMBL" id="DVNO01000036">
    <property type="protein sequence ID" value="HIU65865.1"/>
    <property type="molecule type" value="Genomic_DNA"/>
</dbReference>
<evidence type="ECO:0000313" key="3">
    <source>
        <dbReference type="Proteomes" id="UP000824142"/>
    </source>
</evidence>
<name>A0A9D1MT73_9PROT</name>
<protein>
    <submittedName>
        <fullName evidence="2">Uncharacterized protein</fullName>
    </submittedName>
</protein>
<feature type="region of interest" description="Disordered" evidence="1">
    <location>
        <begin position="93"/>
        <end position="119"/>
    </location>
</feature>
<reference evidence="2" key="1">
    <citation type="submission" date="2020-10" db="EMBL/GenBank/DDBJ databases">
        <authorList>
            <person name="Gilroy R."/>
        </authorList>
    </citation>
    <scope>NUCLEOTIDE SEQUENCE</scope>
    <source>
        <strain evidence="2">CHK136-897</strain>
    </source>
</reference>
<proteinExistence type="predicted"/>
<dbReference type="PROSITE" id="PS51257">
    <property type="entry name" value="PROKAR_LIPOPROTEIN"/>
    <property type="match status" value="1"/>
</dbReference>
<dbReference type="AlphaFoldDB" id="A0A9D1MT73"/>
<sequence>MRKSVFFVSLLALAACGGGSGGGTSGGIINPTPGEIVRPEYEGSVSADIVDSNKKILSMDSSILDETARTAYLKEQFGEDGYNEYLAELRGENTETEVSTQSLTNRAGTSRKNGNSDKNICKSEHDCNQKIFDNMLAVLNDLDNLDTMDEKDVKNALIAAGFKDEIPGTWDDIKAWIRGNATEIINQGGEVLNDPGKGKATEFKLNNAEFKTMLTTMKTGLPADEMTLNIDEKTGEVIGIKFADVGSGSGEHNPEIFYNEGIDRKEATNEFVFDDEVASNSSGSFKMESYANVKELGLRYSDFGVLVATDGTKVNGNDISGFQIPFVGGYEVKHIAAADIRNNEDLTEEIFFKGIAKGTVEAPNESGKPALAIEDNNAYLAFNRENGSETLSANFDNWYRVDISKTPEGGYGFNCNADGKTIDEDYQLQHKPSFDGTVPNEQVLFDTAYYGDNKTPEEAVALFQYQQQIGQDKDNGNINVFIGFGGKKAE</sequence>
<reference evidence="2" key="2">
    <citation type="journal article" date="2021" name="PeerJ">
        <title>Extensive microbial diversity within the chicken gut microbiome revealed by metagenomics and culture.</title>
        <authorList>
            <person name="Gilroy R."/>
            <person name="Ravi A."/>
            <person name="Getino M."/>
            <person name="Pursley I."/>
            <person name="Horton D.L."/>
            <person name="Alikhan N.F."/>
            <person name="Baker D."/>
            <person name="Gharbi K."/>
            <person name="Hall N."/>
            <person name="Watson M."/>
            <person name="Adriaenssens E.M."/>
            <person name="Foster-Nyarko E."/>
            <person name="Jarju S."/>
            <person name="Secka A."/>
            <person name="Antonio M."/>
            <person name="Oren A."/>
            <person name="Chaudhuri R.R."/>
            <person name="La Ragione R."/>
            <person name="Hildebrand F."/>
            <person name="Pallen M.J."/>
        </authorList>
    </citation>
    <scope>NUCLEOTIDE SEQUENCE</scope>
    <source>
        <strain evidence="2">CHK136-897</strain>
    </source>
</reference>
<comment type="caution">
    <text evidence="2">The sequence shown here is derived from an EMBL/GenBank/DDBJ whole genome shotgun (WGS) entry which is preliminary data.</text>
</comment>
<organism evidence="2 3">
    <name type="scientific">Candidatus Enterousia avicola</name>
    <dbReference type="NCBI Taxonomy" id="2840787"/>
    <lineage>
        <taxon>Bacteria</taxon>
        <taxon>Pseudomonadati</taxon>
        <taxon>Pseudomonadota</taxon>
        <taxon>Alphaproteobacteria</taxon>
        <taxon>Candidatus Enterousia</taxon>
    </lineage>
</organism>
<evidence type="ECO:0000256" key="1">
    <source>
        <dbReference type="SAM" id="MobiDB-lite"/>
    </source>
</evidence>
<dbReference type="Proteomes" id="UP000824142">
    <property type="component" value="Unassembled WGS sequence"/>
</dbReference>
<accession>A0A9D1MT73</accession>
<feature type="compositionally biased region" description="Polar residues" evidence="1">
    <location>
        <begin position="96"/>
        <end position="118"/>
    </location>
</feature>